<reference evidence="5" key="1">
    <citation type="submission" date="2018-05" db="EMBL/GenBank/DDBJ databases">
        <authorList>
            <person name="Li Y."/>
        </authorList>
    </citation>
    <scope>NUCLEOTIDE SEQUENCE [LARGE SCALE GENOMIC DNA]</scope>
    <source>
        <strain evidence="5">3d-2-2</strain>
    </source>
</reference>
<dbReference type="Pfam" id="PF12833">
    <property type="entry name" value="HTH_18"/>
    <property type="match status" value="1"/>
</dbReference>
<dbReference type="SUPFAM" id="SSF46689">
    <property type="entry name" value="Homeodomain-like"/>
    <property type="match status" value="2"/>
</dbReference>
<accession>A0A2V1JZL6</accession>
<gene>
    <name evidence="4" type="ORF">DD235_11770</name>
</gene>
<dbReference type="PANTHER" id="PTHR43130">
    <property type="entry name" value="ARAC-FAMILY TRANSCRIPTIONAL REGULATOR"/>
    <property type="match status" value="1"/>
</dbReference>
<dbReference type="Pfam" id="PF01965">
    <property type="entry name" value="DJ-1_PfpI"/>
    <property type="match status" value="1"/>
</dbReference>
<dbReference type="SMART" id="SM00342">
    <property type="entry name" value="HTH_ARAC"/>
    <property type="match status" value="1"/>
</dbReference>
<organism evidence="4 5">
    <name type="scientific">Corticimicrobacter populi</name>
    <dbReference type="NCBI Taxonomy" id="2175229"/>
    <lineage>
        <taxon>Bacteria</taxon>
        <taxon>Pseudomonadati</taxon>
        <taxon>Pseudomonadota</taxon>
        <taxon>Betaproteobacteria</taxon>
        <taxon>Burkholderiales</taxon>
        <taxon>Alcaligenaceae</taxon>
        <taxon>Corticimicrobacter</taxon>
    </lineage>
</organism>
<dbReference type="InterPro" id="IPR009057">
    <property type="entry name" value="Homeodomain-like_sf"/>
</dbReference>
<dbReference type="CDD" id="cd03137">
    <property type="entry name" value="GATase1_AraC_1"/>
    <property type="match status" value="1"/>
</dbReference>
<evidence type="ECO:0000256" key="2">
    <source>
        <dbReference type="ARBA" id="ARBA00023163"/>
    </source>
</evidence>
<sequence>MSELSFSSPVVAVLAFDRISPFHLSVPCLVFGEELQGVPRYDVRVCAAEPGRLRTSAGFDIVTRHELDTLEVADIIVVPSWRDPVERPPQRLLDALVAAKDRGALLVGLCLGAYVLAEAGLLAGRRATTHWAFAADFSARYPDVRFDPEVLYIEEDNLMTSAGTAAGLDCCLHIVRQHHGNGLANRVARRMVVSPHRQGGQAQFIEQPVPTAGPGLRLSDLLDWVRAHLEQRHTLDSLARRACVSRRTLSRQIRQLSGMTVGQWLLRERLSRAQQLLEGTDMSVEQVAATAGFGSTASMRLCFSRICGLPPGAWRMMYRG</sequence>
<dbReference type="InterPro" id="IPR002818">
    <property type="entry name" value="DJ-1/PfpI"/>
</dbReference>
<dbReference type="PANTHER" id="PTHR43130:SF3">
    <property type="entry name" value="HTH-TYPE TRANSCRIPTIONAL REGULATOR RV1931C"/>
    <property type="match status" value="1"/>
</dbReference>
<evidence type="ECO:0000313" key="5">
    <source>
        <dbReference type="Proteomes" id="UP000245212"/>
    </source>
</evidence>
<dbReference type="Gene3D" id="3.40.50.880">
    <property type="match status" value="1"/>
</dbReference>
<dbReference type="InterPro" id="IPR029062">
    <property type="entry name" value="Class_I_gatase-like"/>
</dbReference>
<dbReference type="Proteomes" id="UP000245212">
    <property type="component" value="Unassembled WGS sequence"/>
</dbReference>
<dbReference type="GO" id="GO:0003700">
    <property type="term" value="F:DNA-binding transcription factor activity"/>
    <property type="evidence" value="ECO:0007669"/>
    <property type="project" value="InterPro"/>
</dbReference>
<evidence type="ECO:0000256" key="1">
    <source>
        <dbReference type="ARBA" id="ARBA00023015"/>
    </source>
</evidence>
<dbReference type="GO" id="GO:0043565">
    <property type="term" value="F:sequence-specific DNA binding"/>
    <property type="evidence" value="ECO:0007669"/>
    <property type="project" value="InterPro"/>
</dbReference>
<evidence type="ECO:0000259" key="3">
    <source>
        <dbReference type="PROSITE" id="PS01124"/>
    </source>
</evidence>
<keyword evidence="2" id="KW-0804">Transcription</keyword>
<proteinExistence type="predicted"/>
<dbReference type="PROSITE" id="PS01124">
    <property type="entry name" value="HTH_ARAC_FAMILY_2"/>
    <property type="match status" value="1"/>
</dbReference>
<dbReference type="EMBL" id="QETA01000004">
    <property type="protein sequence ID" value="PWF22739.1"/>
    <property type="molecule type" value="Genomic_DNA"/>
</dbReference>
<name>A0A2V1JZL6_9BURK</name>
<dbReference type="RefSeq" id="WP_109062263.1">
    <property type="nucleotide sequence ID" value="NZ_QETA01000004.1"/>
</dbReference>
<comment type="caution">
    <text evidence="4">The sequence shown here is derived from an EMBL/GenBank/DDBJ whole genome shotgun (WGS) entry which is preliminary data.</text>
</comment>
<protein>
    <submittedName>
        <fullName evidence="4">AraC family transcriptional regulator</fullName>
    </submittedName>
</protein>
<dbReference type="InterPro" id="IPR052158">
    <property type="entry name" value="INH-QAR"/>
</dbReference>
<keyword evidence="5" id="KW-1185">Reference proteome</keyword>
<keyword evidence="1" id="KW-0805">Transcription regulation</keyword>
<evidence type="ECO:0000313" key="4">
    <source>
        <dbReference type="EMBL" id="PWF22739.1"/>
    </source>
</evidence>
<dbReference type="SUPFAM" id="SSF52317">
    <property type="entry name" value="Class I glutamine amidotransferase-like"/>
    <property type="match status" value="1"/>
</dbReference>
<dbReference type="InterPro" id="IPR018060">
    <property type="entry name" value="HTH_AraC"/>
</dbReference>
<dbReference type="Gene3D" id="1.10.10.60">
    <property type="entry name" value="Homeodomain-like"/>
    <property type="match status" value="1"/>
</dbReference>
<feature type="domain" description="HTH araC/xylS-type" evidence="3">
    <location>
        <begin position="219"/>
        <end position="317"/>
    </location>
</feature>
<dbReference type="AlphaFoldDB" id="A0A2V1JZL6"/>